<name>A0A1R3XD09_9RHOB</name>
<reference evidence="3" key="1">
    <citation type="submission" date="2017-01" db="EMBL/GenBank/DDBJ databases">
        <authorList>
            <person name="Varghese N."/>
            <person name="Submissions S."/>
        </authorList>
    </citation>
    <scope>NUCLEOTIDE SEQUENCE [LARGE SCALE GENOMIC DNA]</scope>
    <source>
        <strain evidence="3">DSM 29591</strain>
    </source>
</reference>
<evidence type="ECO:0000313" key="3">
    <source>
        <dbReference type="Proteomes" id="UP000186997"/>
    </source>
</evidence>
<keyword evidence="1" id="KW-0812">Transmembrane</keyword>
<evidence type="ECO:0000313" key="2">
    <source>
        <dbReference type="EMBL" id="SIT88809.1"/>
    </source>
</evidence>
<organism evidence="2 3">
    <name type="scientific">Yoonia rosea</name>
    <dbReference type="NCBI Taxonomy" id="287098"/>
    <lineage>
        <taxon>Bacteria</taxon>
        <taxon>Pseudomonadati</taxon>
        <taxon>Pseudomonadota</taxon>
        <taxon>Alphaproteobacteria</taxon>
        <taxon>Rhodobacterales</taxon>
        <taxon>Paracoccaceae</taxon>
        <taxon>Yoonia</taxon>
    </lineage>
</organism>
<dbReference type="InterPro" id="IPR014719">
    <property type="entry name" value="Ribosomal_bL12_C/ClpS-like"/>
</dbReference>
<keyword evidence="1" id="KW-0472">Membrane</keyword>
<keyword evidence="1" id="KW-1133">Transmembrane helix</keyword>
<dbReference type="STRING" id="287098.SAMN05421665_2805"/>
<feature type="transmembrane region" description="Helical" evidence="1">
    <location>
        <begin position="17"/>
        <end position="44"/>
    </location>
</feature>
<evidence type="ECO:0008006" key="4">
    <source>
        <dbReference type="Google" id="ProtNLM"/>
    </source>
</evidence>
<protein>
    <recommendedName>
        <fullName evidence="4">Ribosomal protein L7/L12 C-terminal domain-containing protein</fullName>
    </recommendedName>
</protein>
<dbReference type="Gene3D" id="3.30.1390.10">
    <property type="match status" value="1"/>
</dbReference>
<dbReference type="EMBL" id="FTPR01000002">
    <property type="protein sequence ID" value="SIT88809.1"/>
    <property type="molecule type" value="Genomic_DNA"/>
</dbReference>
<evidence type="ECO:0000256" key="1">
    <source>
        <dbReference type="SAM" id="Phobius"/>
    </source>
</evidence>
<sequence length="142" mass="15854">MDHHSDRVARDRPVAPFAIIAVLVAVAFMYADGFLSAALVLVAFGTGYLPWGRKAFPAAADARLSPISKRKQRRMGRDALRQMSDPDIARLLAIVQGGRKLEAVKEMRDIGGFELRQAKEAIDLLQDFGQDWRHGPDPDWQQ</sequence>
<dbReference type="Proteomes" id="UP000186997">
    <property type="component" value="Unassembled WGS sequence"/>
</dbReference>
<accession>A0A1R3XD09</accession>
<gene>
    <name evidence="2" type="ORF">SAMN05421665_2805</name>
</gene>
<dbReference type="RefSeq" id="WP_131825032.1">
    <property type="nucleotide sequence ID" value="NZ_FTPR01000002.1"/>
</dbReference>
<keyword evidence="3" id="KW-1185">Reference proteome</keyword>
<proteinExistence type="predicted"/>
<dbReference type="AlphaFoldDB" id="A0A1R3XD09"/>